<accession>A0A8J7W3N3</accession>
<dbReference type="EMBL" id="JAGSND010000024">
    <property type="protein sequence ID" value="MBR0600287.1"/>
    <property type="molecule type" value="Genomic_DNA"/>
</dbReference>
<proteinExistence type="predicted"/>
<protein>
    <submittedName>
        <fullName evidence="1">Uncharacterized protein</fullName>
    </submittedName>
</protein>
<dbReference type="Pfam" id="PF11354">
    <property type="entry name" value="DUF3156"/>
    <property type="match status" value="1"/>
</dbReference>
<evidence type="ECO:0000313" key="1">
    <source>
        <dbReference type="EMBL" id="MBR0600287.1"/>
    </source>
</evidence>
<reference evidence="1" key="2">
    <citation type="submission" date="2021-04" db="EMBL/GenBank/DDBJ databases">
        <authorList>
            <person name="Liu J."/>
        </authorList>
    </citation>
    <scope>NUCLEOTIDE SEQUENCE</scope>
    <source>
        <strain evidence="1">BAD-6</strain>
    </source>
</reference>
<dbReference type="Proteomes" id="UP000675664">
    <property type="component" value="Unassembled WGS sequence"/>
</dbReference>
<gene>
    <name evidence="1" type="ORF">KCX82_20660</name>
</gene>
<organism evidence="1 2">
    <name type="scientific">Sinanaerobacter chloroacetimidivorans</name>
    <dbReference type="NCBI Taxonomy" id="2818044"/>
    <lineage>
        <taxon>Bacteria</taxon>
        <taxon>Bacillati</taxon>
        <taxon>Bacillota</taxon>
        <taxon>Clostridia</taxon>
        <taxon>Peptostreptococcales</taxon>
        <taxon>Anaerovoracaceae</taxon>
        <taxon>Sinanaerobacter</taxon>
    </lineage>
</organism>
<evidence type="ECO:0000313" key="2">
    <source>
        <dbReference type="Proteomes" id="UP000675664"/>
    </source>
</evidence>
<sequence>MNLKKKDKIRNAGIARNSFVTKRAETKVSALADLFKVAAGERWVQTESGVLQRKLFFSGFHYLDSLQLVYNWENRFMSVNYNLQMISAFPTDNNRFEETNDCLFTLNCTQNGFRGKRNYSWKCSQWKEDESKLNAYIERLNNPFILDRLDALDIMEMEIRHKGSWDYWRVSCESMIGSATWILIPPVLSMITPKPEECFKFLELYELLGDALVNNKI</sequence>
<dbReference type="InterPro" id="IPR021500">
    <property type="entry name" value="DUF3156"/>
</dbReference>
<dbReference type="RefSeq" id="WP_227020401.1">
    <property type="nucleotide sequence ID" value="NZ_JAGSND010000024.1"/>
</dbReference>
<dbReference type="AlphaFoldDB" id="A0A8J7W3N3"/>
<comment type="caution">
    <text evidence="1">The sequence shown here is derived from an EMBL/GenBank/DDBJ whole genome shotgun (WGS) entry which is preliminary data.</text>
</comment>
<keyword evidence="2" id="KW-1185">Reference proteome</keyword>
<name>A0A8J7W3N3_9FIRM</name>
<reference evidence="1" key="1">
    <citation type="submission" date="2021-04" db="EMBL/GenBank/DDBJ databases">
        <title>Sinoanaerobacter chloroacetimidivorans sp. nov., an obligate anaerobic bacterium isolated from anaerobic sludge.</title>
        <authorList>
            <person name="Bao Y."/>
        </authorList>
    </citation>
    <scope>NUCLEOTIDE SEQUENCE</scope>
    <source>
        <strain evidence="1">BAD-6</strain>
    </source>
</reference>